<accession>A0A453DWH8</accession>
<protein>
    <recommendedName>
        <fullName evidence="2">DUF1618 domain-containing protein</fullName>
    </recommendedName>
</protein>
<keyword evidence="1" id="KW-0812">Transmembrane</keyword>
<feature type="transmembrane region" description="Helical" evidence="1">
    <location>
        <begin position="546"/>
        <end position="567"/>
    </location>
</feature>
<dbReference type="AlphaFoldDB" id="A0A453DWH8"/>
<dbReference type="EnsemblPlants" id="AET3Gv20130900.3">
    <property type="protein sequence ID" value="AET3Gv20130900.3"/>
    <property type="gene ID" value="AET3Gv20130900"/>
</dbReference>
<reference evidence="3" key="5">
    <citation type="journal article" date="2021" name="G3 (Bethesda)">
        <title>Aegilops tauschii genome assembly Aet v5.0 features greater sequence contiguity and improved annotation.</title>
        <authorList>
            <person name="Wang L."/>
            <person name="Zhu T."/>
            <person name="Rodriguez J.C."/>
            <person name="Deal K.R."/>
            <person name="Dubcovsky J."/>
            <person name="McGuire P.E."/>
            <person name="Lux T."/>
            <person name="Spannagl M."/>
            <person name="Mayer K.F.X."/>
            <person name="Baldrich P."/>
            <person name="Meyers B.C."/>
            <person name="Huo N."/>
            <person name="Gu Y.Q."/>
            <person name="Zhou H."/>
            <person name="Devos K.M."/>
            <person name="Bennetzen J.L."/>
            <person name="Unver T."/>
            <person name="Budak H."/>
            <person name="Gulick P.J."/>
            <person name="Galiba G."/>
            <person name="Kalapos B."/>
            <person name="Nelson D.R."/>
            <person name="Li P."/>
            <person name="You F.M."/>
            <person name="Luo M.C."/>
            <person name="Dvorak J."/>
        </authorList>
    </citation>
    <scope>NUCLEOTIDE SEQUENCE [LARGE SCALE GENOMIC DNA]</scope>
    <source>
        <strain evidence="3">cv. AL8/78</strain>
    </source>
</reference>
<reference evidence="3" key="4">
    <citation type="submission" date="2019-03" db="UniProtKB">
        <authorList>
            <consortium name="EnsemblPlants"/>
        </authorList>
    </citation>
    <scope>IDENTIFICATION</scope>
</reference>
<proteinExistence type="predicted"/>
<dbReference type="OrthoDB" id="587859at2759"/>
<dbReference type="Pfam" id="PF07762">
    <property type="entry name" value="DUF1618"/>
    <property type="match status" value="1"/>
</dbReference>
<dbReference type="RefSeq" id="XP_040259242.1">
    <property type="nucleotide sequence ID" value="XM_040403308.3"/>
</dbReference>
<dbReference type="GeneID" id="120976389"/>
<evidence type="ECO:0000259" key="2">
    <source>
        <dbReference type="Pfam" id="PF07762"/>
    </source>
</evidence>
<dbReference type="PANTHER" id="PTHR33074:SF134">
    <property type="entry name" value="EXPRESSED PROTEIN"/>
    <property type="match status" value="1"/>
</dbReference>
<reference evidence="4" key="1">
    <citation type="journal article" date="2014" name="Science">
        <title>Ancient hybridizations among the ancestral genomes of bread wheat.</title>
        <authorList>
            <consortium name="International Wheat Genome Sequencing Consortium,"/>
            <person name="Marcussen T."/>
            <person name="Sandve S.R."/>
            <person name="Heier L."/>
            <person name="Spannagl M."/>
            <person name="Pfeifer M."/>
            <person name="Jakobsen K.S."/>
            <person name="Wulff B.B."/>
            <person name="Steuernagel B."/>
            <person name="Mayer K.F."/>
            <person name="Olsen O.A."/>
        </authorList>
    </citation>
    <scope>NUCLEOTIDE SEQUENCE [LARGE SCALE GENOMIC DNA]</scope>
    <source>
        <strain evidence="4">cv. AL8/78</strain>
    </source>
</reference>
<reference evidence="4" key="2">
    <citation type="journal article" date="2017" name="Nat. Plants">
        <title>The Aegilops tauschii genome reveals multiple impacts of transposons.</title>
        <authorList>
            <person name="Zhao G."/>
            <person name="Zou C."/>
            <person name="Li K."/>
            <person name="Wang K."/>
            <person name="Li T."/>
            <person name="Gao L."/>
            <person name="Zhang X."/>
            <person name="Wang H."/>
            <person name="Yang Z."/>
            <person name="Liu X."/>
            <person name="Jiang W."/>
            <person name="Mao L."/>
            <person name="Kong X."/>
            <person name="Jiao Y."/>
            <person name="Jia J."/>
        </authorList>
    </citation>
    <scope>NUCLEOTIDE SEQUENCE [LARGE SCALE GENOMIC DNA]</scope>
    <source>
        <strain evidence="4">cv. AL8/78</strain>
    </source>
</reference>
<feature type="domain" description="DUF1618" evidence="2">
    <location>
        <begin position="275"/>
        <end position="416"/>
    </location>
</feature>
<evidence type="ECO:0000256" key="1">
    <source>
        <dbReference type="SAM" id="Phobius"/>
    </source>
</evidence>
<keyword evidence="4" id="KW-1185">Reference proteome</keyword>
<organism evidence="3 4">
    <name type="scientific">Aegilops tauschii subsp. strangulata</name>
    <name type="common">Goatgrass</name>
    <dbReference type="NCBI Taxonomy" id="200361"/>
    <lineage>
        <taxon>Eukaryota</taxon>
        <taxon>Viridiplantae</taxon>
        <taxon>Streptophyta</taxon>
        <taxon>Embryophyta</taxon>
        <taxon>Tracheophyta</taxon>
        <taxon>Spermatophyta</taxon>
        <taxon>Magnoliopsida</taxon>
        <taxon>Liliopsida</taxon>
        <taxon>Poales</taxon>
        <taxon>Poaceae</taxon>
        <taxon>BOP clade</taxon>
        <taxon>Pooideae</taxon>
        <taxon>Triticodae</taxon>
        <taxon>Triticeae</taxon>
        <taxon>Triticinae</taxon>
        <taxon>Aegilops</taxon>
    </lineage>
</organism>
<evidence type="ECO:0000313" key="3">
    <source>
        <dbReference type="EnsemblPlants" id="AET3Gv20130900.3"/>
    </source>
</evidence>
<dbReference type="KEGG" id="ats:120976389"/>
<dbReference type="PANTHER" id="PTHR33074">
    <property type="entry name" value="EXPRESSED PROTEIN-RELATED"/>
    <property type="match status" value="1"/>
</dbReference>
<dbReference type="Gramene" id="AET3Gv20130900.3">
    <property type="protein sequence ID" value="AET3Gv20130900.3"/>
    <property type="gene ID" value="AET3Gv20130900"/>
</dbReference>
<reference evidence="3" key="3">
    <citation type="journal article" date="2017" name="Nature">
        <title>Genome sequence of the progenitor of the wheat D genome Aegilops tauschii.</title>
        <authorList>
            <person name="Luo M.C."/>
            <person name="Gu Y.Q."/>
            <person name="Puiu D."/>
            <person name="Wang H."/>
            <person name="Twardziok S.O."/>
            <person name="Deal K.R."/>
            <person name="Huo N."/>
            <person name="Zhu T."/>
            <person name="Wang L."/>
            <person name="Wang Y."/>
            <person name="McGuire P.E."/>
            <person name="Liu S."/>
            <person name="Long H."/>
            <person name="Ramasamy R.K."/>
            <person name="Rodriguez J.C."/>
            <person name="Van S.L."/>
            <person name="Yuan L."/>
            <person name="Wang Z."/>
            <person name="Xia Z."/>
            <person name="Xiao L."/>
            <person name="Anderson O.D."/>
            <person name="Ouyang S."/>
            <person name="Liang Y."/>
            <person name="Zimin A.V."/>
            <person name="Pertea G."/>
            <person name="Qi P."/>
            <person name="Bennetzen J.L."/>
            <person name="Dai X."/>
            <person name="Dawson M.W."/>
            <person name="Muller H.G."/>
            <person name="Kugler K."/>
            <person name="Rivarola-Duarte L."/>
            <person name="Spannagl M."/>
            <person name="Mayer K.F.X."/>
            <person name="Lu F.H."/>
            <person name="Bevan M.W."/>
            <person name="Leroy P."/>
            <person name="Li P."/>
            <person name="You F.M."/>
            <person name="Sun Q."/>
            <person name="Liu Z."/>
            <person name="Lyons E."/>
            <person name="Wicker T."/>
            <person name="Salzberg S.L."/>
            <person name="Devos K.M."/>
            <person name="Dvorak J."/>
        </authorList>
    </citation>
    <scope>NUCLEOTIDE SEQUENCE [LARGE SCALE GENOMIC DNA]</scope>
    <source>
        <strain evidence="3">cv. AL8/78</strain>
    </source>
</reference>
<dbReference type="STRING" id="200361.A0A453DWH8"/>
<dbReference type="Proteomes" id="UP000015105">
    <property type="component" value="Chromosome 3D"/>
</dbReference>
<keyword evidence="1" id="KW-1133">Transmembrane helix</keyword>
<dbReference type="InterPro" id="IPR011676">
    <property type="entry name" value="DUF1618"/>
</dbReference>
<sequence length="595" mass="66978">MSHPDPSFLVKLVPGPGPGPGFQPHHNRFARLDHEVTTDDEAAAAAATDSRSGRPGRVFNEITQAVEDDAGSTSRLPDLVLINQTGRISDRRNATTAECRTGKGQSVAVSFWLVEPPDVSYFSVHCPGLEEDDFSDTPPLFLCAEGPFVLFCVTLNVPEWSSVHHFVYSARGIPGGRPSLHPLPDPKPRVEAFMSQQFGLLPCGDEHYAVAFLHHEWDSSDKDWHYYVHIFSSEAKAWKRSDEVLLRLSNSDQLLFDRHASSKQITVGESSLGLVDLLRGILLLSNLFDQRPVITYIQLPSEMACITDRDGYPYHAPEYSRDITCCGDLIKFVEVEFDEPSWRTNGQGWRATTWNRKVSSNDWARHHTVGVAEISVEPTYSLLLPKLLNEDTKQLEIKRLIFLIPTLSTNDDDLLYMMCKVNEEDDTAWVITVDMKRAALKALVPIATKPSYSITTYCPCAFPEYYFDITPGTSQRRRHKQRQGPDQGGVGIFEESEKPGYWGGSTAEQGAEKVCYRKKRSRAKKRRHKIFKPSNFWGNVASNRCMLMSISMLALCWMVLIVFGVWTEPAISNVILRSIGTKVDAVYKYYTDKGS</sequence>
<evidence type="ECO:0000313" key="4">
    <source>
        <dbReference type="Proteomes" id="UP000015105"/>
    </source>
</evidence>
<name>A0A453DWH8_AEGTS</name>
<keyword evidence="1" id="KW-0472">Membrane</keyword>